<feature type="coiled-coil region" evidence="1">
    <location>
        <begin position="284"/>
        <end position="311"/>
    </location>
</feature>
<dbReference type="Gene3D" id="1.10.287.1490">
    <property type="match status" value="1"/>
</dbReference>
<comment type="caution">
    <text evidence="3">The sequence shown here is derived from an EMBL/GenBank/DDBJ whole genome shotgun (WGS) entry which is preliminary data.</text>
</comment>
<organism evidence="3 4">
    <name type="scientific">Cladophialophora psammophila CBS 110553</name>
    <dbReference type="NCBI Taxonomy" id="1182543"/>
    <lineage>
        <taxon>Eukaryota</taxon>
        <taxon>Fungi</taxon>
        <taxon>Dikarya</taxon>
        <taxon>Ascomycota</taxon>
        <taxon>Pezizomycotina</taxon>
        <taxon>Eurotiomycetes</taxon>
        <taxon>Chaetothyriomycetidae</taxon>
        <taxon>Chaetothyriales</taxon>
        <taxon>Herpotrichiellaceae</taxon>
        <taxon>Cladophialophora</taxon>
    </lineage>
</organism>
<dbReference type="OrthoDB" id="1883964at2759"/>
<dbReference type="STRING" id="1182543.W9WKY1"/>
<dbReference type="GeneID" id="19195867"/>
<keyword evidence="1" id="KW-0175">Coiled coil</keyword>
<reference evidence="3 4" key="1">
    <citation type="submission" date="2013-03" db="EMBL/GenBank/DDBJ databases">
        <title>The Genome Sequence of Cladophialophora psammophila CBS 110553.</title>
        <authorList>
            <consortium name="The Broad Institute Genomics Platform"/>
            <person name="Cuomo C."/>
            <person name="de Hoog S."/>
            <person name="Gorbushina A."/>
            <person name="Walker B."/>
            <person name="Young S.K."/>
            <person name="Zeng Q."/>
            <person name="Gargeya S."/>
            <person name="Fitzgerald M."/>
            <person name="Haas B."/>
            <person name="Abouelleil A."/>
            <person name="Allen A.W."/>
            <person name="Alvarado L."/>
            <person name="Arachchi H.M."/>
            <person name="Berlin A.M."/>
            <person name="Chapman S.B."/>
            <person name="Gainer-Dewar J."/>
            <person name="Goldberg J."/>
            <person name="Griggs A."/>
            <person name="Gujja S."/>
            <person name="Hansen M."/>
            <person name="Howarth C."/>
            <person name="Imamovic A."/>
            <person name="Ireland A."/>
            <person name="Larimer J."/>
            <person name="McCowan C."/>
            <person name="Murphy C."/>
            <person name="Pearson M."/>
            <person name="Poon T.W."/>
            <person name="Priest M."/>
            <person name="Roberts A."/>
            <person name="Saif S."/>
            <person name="Shea T."/>
            <person name="Sisk P."/>
            <person name="Sykes S."/>
            <person name="Wortman J."/>
            <person name="Nusbaum C."/>
            <person name="Birren B."/>
        </authorList>
    </citation>
    <scope>NUCLEOTIDE SEQUENCE [LARGE SCALE GENOMIC DNA]</scope>
    <source>
        <strain evidence="3 4">CBS 110553</strain>
    </source>
</reference>
<feature type="coiled-coil region" evidence="1">
    <location>
        <begin position="417"/>
        <end position="528"/>
    </location>
</feature>
<dbReference type="AlphaFoldDB" id="W9WKY1"/>
<evidence type="ECO:0000256" key="2">
    <source>
        <dbReference type="SAM" id="MobiDB-lite"/>
    </source>
</evidence>
<keyword evidence="4" id="KW-1185">Reference proteome</keyword>
<dbReference type="EMBL" id="AMGX01000024">
    <property type="protein sequence ID" value="EXJ65650.1"/>
    <property type="molecule type" value="Genomic_DNA"/>
</dbReference>
<gene>
    <name evidence="3" type="ORF">A1O5_11177</name>
</gene>
<dbReference type="RefSeq" id="XP_007749940.1">
    <property type="nucleotide sequence ID" value="XM_007751750.1"/>
</dbReference>
<sequence length="784" mass="89443">MAAVVVPAGLSPNVDSPSFEKLPKIDVKPVVEDSLLASRPKFELVPQVSIKPIPEDNKSEASDDAVNSLICAHAPVRSTYHREAVSFRSDIQVHLRSVQKTSDDMLFRIREIVESLDRATHEKLLHREQYDGLCQRYKDITARLETSTQECVTLRARLYEMSKARDRAEIELEALSGHLLEKEHECTELREETSTLHKQIVSMEATLVGLTSRLVEAEAIARIRLEEYNAAVKELEILKASMAVLFAEKETLATELAITRMKFKEVSSKLEVVRQKFISIEHKCTALETELKSVREELIKAKEARDKAITERKEAIHERDIAVQRMDEAIEDRNGAIRARDGAIFDYQSAKTELIRDQALLKDCQLNLETLQKRFEIVIRERDYAVHNQSSLEHYRDELVEQFKEADSRAHGFKFELEKATEARQHAENEVQATLKKMEVLCHDKDVIVLEREQLYLQLKESEARRNEAIAKESKAFEELLEATQECAKVTKKYEDMEDEFQKADKERAILDEKLKIMEADLKAAKVKEALMADQLEHAKADEIKALRERNEMFEKLAVSEELGKTLKQQKDDMEKNLEAKIKGLEDKLAQSGEDNTALQDKVVSLEKACSKVVSQRDEKTRELEDTKHQAADQKNKLDKEIVDLKDGVAKAQKKEHESEKVLQEKTAELEKEKGAMKNYAGNGEVRGNIWVKNINYGTTRLPDTHKAYKMALDRFYSAKAAPVKADNKFIGFDPNVGVQKTLIVRWAQKDKEGKWEDKKALSVVERGPGPNGDEIDFPVVGKA</sequence>
<protein>
    <submittedName>
        <fullName evidence="3">Uncharacterized protein</fullName>
    </submittedName>
</protein>
<feature type="region of interest" description="Disordered" evidence="2">
    <location>
        <begin position="764"/>
        <end position="784"/>
    </location>
</feature>
<accession>W9WKY1</accession>
<name>W9WKY1_9EURO</name>
<feature type="coiled-coil region" evidence="1">
    <location>
        <begin position="165"/>
        <end position="192"/>
    </location>
</feature>
<evidence type="ECO:0000313" key="3">
    <source>
        <dbReference type="EMBL" id="EXJ65650.1"/>
    </source>
</evidence>
<feature type="region of interest" description="Disordered" evidence="2">
    <location>
        <begin position="616"/>
        <end position="635"/>
    </location>
</feature>
<evidence type="ECO:0000256" key="1">
    <source>
        <dbReference type="SAM" id="Coils"/>
    </source>
</evidence>
<dbReference type="HOGENOM" id="CLU_357518_0_0_1"/>
<proteinExistence type="predicted"/>
<evidence type="ECO:0000313" key="4">
    <source>
        <dbReference type="Proteomes" id="UP000019471"/>
    </source>
</evidence>
<dbReference type="Proteomes" id="UP000019471">
    <property type="component" value="Unassembled WGS sequence"/>
</dbReference>